<dbReference type="KEGG" id="tsl:A3L11_05535"/>
<sequence>MRVNVKDFAPSWFASVMGTGALALVSKAYSSKLTWLGTLSKGLIYLNATIFFLLLIPWLLRWIRYPAEAKKDLYHPVTSHFYGTMPIAMTIVAMNLAMVGYKGMALPLWILGSLLVIFFALLIPYLFFIGEGVDVKTVTPAWFIPPVGLMVIPLTALPFVPSSETWKGIFIALNYFGFGAGFFIYLALFAIVMRRFITHELLPPLMAPSVWINLGPLGAGAVALLNLTKMLPVAAEAFKAFAFILWGFGLWWLLMAIAITLHYIRNLHLPYSLAWWAFIFPLGAYVSATHNVGTAFGIGAIDSLGFALYWLLFALWLLTGLKTVKHMILD</sequence>
<feature type="transmembrane region" description="Helical" evidence="8">
    <location>
        <begin position="240"/>
        <end position="264"/>
    </location>
</feature>
<comment type="similarity">
    <text evidence="2">Belongs to the tellurite-resistance/dicarboxylate transporter (TDT) family.</text>
</comment>
<comment type="subcellular location">
    <subcellularLocation>
        <location evidence="1">Cell membrane</location>
        <topology evidence="1">Multi-pass membrane protein</topology>
    </subcellularLocation>
</comment>
<organism evidence="9 10">
    <name type="scientific">Thermococcus siculi</name>
    <dbReference type="NCBI Taxonomy" id="72803"/>
    <lineage>
        <taxon>Archaea</taxon>
        <taxon>Methanobacteriati</taxon>
        <taxon>Methanobacteriota</taxon>
        <taxon>Thermococci</taxon>
        <taxon>Thermococcales</taxon>
        <taxon>Thermococcaceae</taxon>
        <taxon>Thermococcus</taxon>
    </lineage>
</organism>
<feature type="transmembrane region" description="Helical" evidence="8">
    <location>
        <begin position="42"/>
        <end position="60"/>
    </location>
</feature>
<evidence type="ECO:0000256" key="8">
    <source>
        <dbReference type="SAM" id="Phobius"/>
    </source>
</evidence>
<evidence type="ECO:0000256" key="7">
    <source>
        <dbReference type="ARBA" id="ARBA00023136"/>
    </source>
</evidence>
<evidence type="ECO:0000313" key="10">
    <source>
        <dbReference type="Proteomes" id="UP000250125"/>
    </source>
</evidence>
<dbReference type="InterPro" id="IPR051629">
    <property type="entry name" value="Sulfite_efflux_TDT"/>
</dbReference>
<keyword evidence="6 8" id="KW-1133">Transmembrane helix</keyword>
<keyword evidence="3" id="KW-0813">Transport</keyword>
<evidence type="ECO:0000256" key="6">
    <source>
        <dbReference type="ARBA" id="ARBA00022989"/>
    </source>
</evidence>
<dbReference type="PANTHER" id="PTHR31686">
    <property type="match status" value="1"/>
</dbReference>
<evidence type="ECO:0000256" key="4">
    <source>
        <dbReference type="ARBA" id="ARBA00022475"/>
    </source>
</evidence>
<keyword evidence="10" id="KW-1185">Reference proteome</keyword>
<evidence type="ECO:0000313" key="9">
    <source>
        <dbReference type="EMBL" id="ASJ08718.1"/>
    </source>
</evidence>
<reference evidence="9 10" key="1">
    <citation type="submission" date="2016-04" db="EMBL/GenBank/DDBJ databases">
        <title>Complete genome sequence of Thermococcus siculi type strain RG-20.</title>
        <authorList>
            <person name="Oger P.M."/>
        </authorList>
    </citation>
    <scope>NUCLEOTIDE SEQUENCE [LARGE SCALE GENOMIC DNA]</scope>
    <source>
        <strain evidence="9 10">RG-20</strain>
    </source>
</reference>
<feature type="transmembrane region" description="Helical" evidence="8">
    <location>
        <begin position="270"/>
        <end position="288"/>
    </location>
</feature>
<keyword evidence="7 8" id="KW-0472">Membrane</keyword>
<dbReference type="GeneID" id="33317679"/>
<proteinExistence type="inferred from homology"/>
<dbReference type="CDD" id="cd09321">
    <property type="entry name" value="TDT_like_3"/>
    <property type="match status" value="1"/>
</dbReference>
<dbReference type="GO" id="GO:0000319">
    <property type="term" value="F:sulfite transmembrane transporter activity"/>
    <property type="evidence" value="ECO:0007669"/>
    <property type="project" value="TreeGrafter"/>
</dbReference>
<feature type="transmembrane region" description="Helical" evidence="8">
    <location>
        <begin position="108"/>
        <end position="129"/>
    </location>
</feature>
<feature type="transmembrane region" description="Helical" evidence="8">
    <location>
        <begin position="295"/>
        <end position="318"/>
    </location>
</feature>
<name>A0A2Z2MLP3_9EURY</name>
<feature type="transmembrane region" description="Helical" evidence="8">
    <location>
        <begin position="141"/>
        <end position="160"/>
    </location>
</feature>
<dbReference type="Proteomes" id="UP000250125">
    <property type="component" value="Chromosome"/>
</dbReference>
<feature type="transmembrane region" description="Helical" evidence="8">
    <location>
        <begin position="172"/>
        <end position="193"/>
    </location>
</feature>
<dbReference type="Pfam" id="PF03595">
    <property type="entry name" value="SLAC1"/>
    <property type="match status" value="1"/>
</dbReference>
<dbReference type="EMBL" id="CP015103">
    <property type="protein sequence ID" value="ASJ08718.1"/>
    <property type="molecule type" value="Genomic_DNA"/>
</dbReference>
<keyword evidence="5 8" id="KW-0812">Transmembrane</keyword>
<keyword evidence="4" id="KW-1003">Cell membrane</keyword>
<accession>A0A2Z2MLP3</accession>
<dbReference type="AlphaFoldDB" id="A0A2Z2MLP3"/>
<dbReference type="InterPro" id="IPR011552">
    <property type="entry name" value="TehA/Mae1"/>
</dbReference>
<gene>
    <name evidence="9" type="ORF">A3L11_05535</name>
</gene>
<dbReference type="RefSeq" id="WP_088855955.1">
    <property type="nucleotide sequence ID" value="NZ_CP015103.1"/>
</dbReference>
<dbReference type="NCBIfam" id="TIGR00816">
    <property type="entry name" value="tdt"/>
    <property type="match status" value="1"/>
</dbReference>
<dbReference type="Gene3D" id="1.50.10.150">
    <property type="entry name" value="Voltage-dependent anion channel"/>
    <property type="match status" value="1"/>
</dbReference>
<evidence type="ECO:0000256" key="2">
    <source>
        <dbReference type="ARBA" id="ARBA00008566"/>
    </source>
</evidence>
<feature type="transmembrane region" description="Helical" evidence="8">
    <location>
        <begin position="12"/>
        <end position="30"/>
    </location>
</feature>
<dbReference type="GO" id="GO:0005886">
    <property type="term" value="C:plasma membrane"/>
    <property type="evidence" value="ECO:0007669"/>
    <property type="project" value="UniProtKB-SubCell"/>
</dbReference>
<dbReference type="InterPro" id="IPR038665">
    <property type="entry name" value="Voltage-dep_anion_channel_sf"/>
</dbReference>
<evidence type="ECO:0000256" key="5">
    <source>
        <dbReference type="ARBA" id="ARBA00022692"/>
    </source>
</evidence>
<feature type="transmembrane region" description="Helical" evidence="8">
    <location>
        <begin position="205"/>
        <end position="228"/>
    </location>
</feature>
<dbReference type="PANTHER" id="PTHR31686:SF1">
    <property type="entry name" value="SULFITE EFFLUX PUMP SSU1"/>
    <property type="match status" value="1"/>
</dbReference>
<evidence type="ECO:0000256" key="1">
    <source>
        <dbReference type="ARBA" id="ARBA00004651"/>
    </source>
</evidence>
<evidence type="ECO:0000256" key="3">
    <source>
        <dbReference type="ARBA" id="ARBA00022448"/>
    </source>
</evidence>
<protein>
    <submittedName>
        <fullName evidence="9">C4-dicarboxylate ABC transporter</fullName>
    </submittedName>
</protein>
<dbReference type="InterPro" id="IPR004695">
    <property type="entry name" value="SLAC1/Mae1/Ssu1/TehA"/>
</dbReference>
<dbReference type="OrthoDB" id="184482at2157"/>
<feature type="transmembrane region" description="Helical" evidence="8">
    <location>
        <begin position="80"/>
        <end position="101"/>
    </location>
</feature>